<proteinExistence type="predicted"/>
<dbReference type="InterPro" id="IPR002840">
    <property type="entry name" value="PMDh-S-like_dom"/>
</dbReference>
<organism evidence="3 4">
    <name type="scientific">Ignicoccus pacificus DSM 13166</name>
    <dbReference type="NCBI Taxonomy" id="940294"/>
    <lineage>
        <taxon>Archaea</taxon>
        <taxon>Thermoproteota</taxon>
        <taxon>Thermoprotei</taxon>
        <taxon>Desulfurococcales</taxon>
        <taxon>Desulfurococcaceae</taxon>
        <taxon>Ignicoccus</taxon>
    </lineage>
</organism>
<sequence length="135" mass="14566">MESGNLRCGRRLITSETGRGEVVKIEGRISFLGEVNPKEGKLYDGRSIKGKVLIAEGAKGSTVGAYVIYALKYYGNQPLAIIFEEETDPIVVSGCVMAGITHGDMFGKLDLRDGDVVDVWEEDGKLCLGISKTPP</sequence>
<dbReference type="Proteomes" id="UP001063698">
    <property type="component" value="Chromosome"/>
</dbReference>
<dbReference type="Gene3D" id="3.50.30.10">
    <property type="entry name" value="Phosphohistidine domain"/>
    <property type="match status" value="1"/>
</dbReference>
<dbReference type="GO" id="GO:0016829">
    <property type="term" value="F:lyase activity"/>
    <property type="evidence" value="ECO:0007669"/>
    <property type="project" value="UniProtKB-KW"/>
</dbReference>
<dbReference type="SUPFAM" id="SSF52016">
    <property type="entry name" value="LeuD/IlvD-like"/>
    <property type="match status" value="1"/>
</dbReference>
<evidence type="ECO:0000313" key="4">
    <source>
        <dbReference type="Proteomes" id="UP001063698"/>
    </source>
</evidence>
<dbReference type="KEGG" id="ipc:IPA_09450"/>
<dbReference type="Pfam" id="PF01989">
    <property type="entry name" value="AcnX_swivel_put"/>
    <property type="match status" value="1"/>
</dbReference>
<keyword evidence="1" id="KW-0456">Lyase</keyword>
<evidence type="ECO:0000259" key="2">
    <source>
        <dbReference type="Pfam" id="PF01989"/>
    </source>
</evidence>
<feature type="domain" description="Phosphomevalonate dehydratase small subunit-like" evidence="2">
    <location>
        <begin position="29"/>
        <end position="100"/>
    </location>
</feature>
<dbReference type="AlphaFoldDB" id="A0A977KA71"/>
<reference evidence="3" key="1">
    <citation type="submission" date="2013-11" db="EMBL/GenBank/DDBJ databases">
        <title>Comparative genomics of Ignicoccus.</title>
        <authorList>
            <person name="Podar M."/>
        </authorList>
    </citation>
    <scope>NUCLEOTIDE SEQUENCE</scope>
    <source>
        <strain evidence="3">DSM 13166</strain>
    </source>
</reference>
<evidence type="ECO:0000256" key="1">
    <source>
        <dbReference type="ARBA" id="ARBA00023239"/>
    </source>
</evidence>
<keyword evidence="4" id="KW-1185">Reference proteome</keyword>
<evidence type="ECO:0000313" key="3">
    <source>
        <dbReference type="EMBL" id="UXD21909.1"/>
    </source>
</evidence>
<name>A0A977KA71_9CREN</name>
<accession>A0A977KA71</accession>
<gene>
    <name evidence="3" type="ORF">IPA_09450</name>
</gene>
<protein>
    <recommendedName>
        <fullName evidence="2">Phosphomevalonate dehydratase small subunit-like domain-containing protein</fullName>
    </recommendedName>
</protein>
<dbReference type="EMBL" id="CP006868">
    <property type="protein sequence ID" value="UXD21909.1"/>
    <property type="molecule type" value="Genomic_DNA"/>
</dbReference>